<accession>A0A2P2R1D5</accession>
<reference evidence="1" key="1">
    <citation type="submission" date="2018-02" db="EMBL/GenBank/DDBJ databases">
        <title>Rhizophora mucronata_Transcriptome.</title>
        <authorList>
            <person name="Meera S.P."/>
            <person name="Sreeshan A."/>
            <person name="Augustine A."/>
        </authorList>
    </citation>
    <scope>NUCLEOTIDE SEQUENCE</scope>
    <source>
        <tissue evidence="1">Leaf</tissue>
    </source>
</reference>
<proteinExistence type="predicted"/>
<organism evidence="1">
    <name type="scientific">Rhizophora mucronata</name>
    <name type="common">Asiatic mangrove</name>
    <dbReference type="NCBI Taxonomy" id="61149"/>
    <lineage>
        <taxon>Eukaryota</taxon>
        <taxon>Viridiplantae</taxon>
        <taxon>Streptophyta</taxon>
        <taxon>Embryophyta</taxon>
        <taxon>Tracheophyta</taxon>
        <taxon>Spermatophyta</taxon>
        <taxon>Magnoliopsida</taxon>
        <taxon>eudicotyledons</taxon>
        <taxon>Gunneridae</taxon>
        <taxon>Pentapetalae</taxon>
        <taxon>rosids</taxon>
        <taxon>fabids</taxon>
        <taxon>Malpighiales</taxon>
        <taxon>Rhizophoraceae</taxon>
        <taxon>Rhizophora</taxon>
    </lineage>
</organism>
<dbReference type="AlphaFoldDB" id="A0A2P2R1D5"/>
<protein>
    <submittedName>
        <fullName evidence="1">Uncharacterized protein</fullName>
    </submittedName>
</protein>
<dbReference type="EMBL" id="GGEC01092526">
    <property type="protein sequence ID" value="MBX73010.1"/>
    <property type="molecule type" value="Transcribed_RNA"/>
</dbReference>
<name>A0A2P2R1D5_RHIMU</name>
<evidence type="ECO:0000313" key="1">
    <source>
        <dbReference type="EMBL" id="MBX73010.1"/>
    </source>
</evidence>
<sequence>MDCLLINMRKLNYIRPKLLGNLLEQVALMNEKGCPANA</sequence>